<evidence type="ECO:0000313" key="2">
    <source>
        <dbReference type="EMBL" id="GII52662.1"/>
    </source>
</evidence>
<dbReference type="PANTHER" id="PTHR35010">
    <property type="entry name" value="BLL4672 PROTEIN-RELATED"/>
    <property type="match status" value="1"/>
</dbReference>
<dbReference type="InterPro" id="IPR001387">
    <property type="entry name" value="Cro/C1-type_HTH"/>
</dbReference>
<evidence type="ECO:0000259" key="1">
    <source>
        <dbReference type="PROSITE" id="PS50943"/>
    </source>
</evidence>
<dbReference type="RefSeq" id="WP_203942964.1">
    <property type="nucleotide sequence ID" value="NZ_BOOR01000007.1"/>
</dbReference>
<proteinExistence type="predicted"/>
<keyword evidence="3" id="KW-1185">Reference proteome</keyword>
<dbReference type="Gene3D" id="1.10.260.40">
    <property type="entry name" value="lambda repressor-like DNA-binding domains"/>
    <property type="match status" value="1"/>
</dbReference>
<protein>
    <submittedName>
        <fullName evidence="2">Transcriptional regulator</fullName>
    </submittedName>
</protein>
<gene>
    <name evidence="2" type="ORF">Pth03_10510</name>
</gene>
<dbReference type="SUPFAM" id="SSF47413">
    <property type="entry name" value="lambda repressor-like DNA-binding domains"/>
    <property type="match status" value="1"/>
</dbReference>
<dbReference type="CDD" id="cd00093">
    <property type="entry name" value="HTH_XRE"/>
    <property type="match status" value="1"/>
</dbReference>
<dbReference type="Proteomes" id="UP000605992">
    <property type="component" value="Unassembled WGS sequence"/>
</dbReference>
<organism evidence="2 3">
    <name type="scientific">Planotetraspora thailandica</name>
    <dbReference type="NCBI Taxonomy" id="487172"/>
    <lineage>
        <taxon>Bacteria</taxon>
        <taxon>Bacillati</taxon>
        <taxon>Actinomycetota</taxon>
        <taxon>Actinomycetes</taxon>
        <taxon>Streptosporangiales</taxon>
        <taxon>Streptosporangiaceae</taxon>
        <taxon>Planotetraspora</taxon>
    </lineage>
</organism>
<dbReference type="Pfam" id="PF17765">
    <property type="entry name" value="MLTR_LBD"/>
    <property type="match status" value="1"/>
</dbReference>
<dbReference type="PROSITE" id="PS50943">
    <property type="entry name" value="HTH_CROC1"/>
    <property type="match status" value="1"/>
</dbReference>
<dbReference type="EMBL" id="BOOR01000007">
    <property type="protein sequence ID" value="GII52662.1"/>
    <property type="molecule type" value="Genomic_DNA"/>
</dbReference>
<name>A0A8J3UZF0_9ACTN</name>
<dbReference type="Gene3D" id="3.30.450.180">
    <property type="match status" value="1"/>
</dbReference>
<dbReference type="AlphaFoldDB" id="A0A8J3UZF0"/>
<dbReference type="SMART" id="SM00530">
    <property type="entry name" value="HTH_XRE"/>
    <property type="match status" value="1"/>
</dbReference>
<comment type="caution">
    <text evidence="2">The sequence shown here is derived from an EMBL/GenBank/DDBJ whole genome shotgun (WGS) entry which is preliminary data.</text>
</comment>
<dbReference type="InterPro" id="IPR010982">
    <property type="entry name" value="Lambda_DNA-bd_dom_sf"/>
</dbReference>
<dbReference type="GO" id="GO:0003677">
    <property type="term" value="F:DNA binding"/>
    <property type="evidence" value="ECO:0007669"/>
    <property type="project" value="InterPro"/>
</dbReference>
<evidence type="ECO:0000313" key="3">
    <source>
        <dbReference type="Proteomes" id="UP000605992"/>
    </source>
</evidence>
<reference evidence="2" key="1">
    <citation type="submission" date="2021-01" db="EMBL/GenBank/DDBJ databases">
        <title>Whole genome shotgun sequence of Planotetraspora thailandica NBRC 104271.</title>
        <authorList>
            <person name="Komaki H."/>
            <person name="Tamura T."/>
        </authorList>
    </citation>
    <scope>NUCLEOTIDE SEQUENCE</scope>
    <source>
        <strain evidence="2">NBRC 104271</strain>
    </source>
</reference>
<feature type="domain" description="HTH cro/C1-type" evidence="1">
    <location>
        <begin position="35"/>
        <end position="82"/>
    </location>
</feature>
<dbReference type="InterPro" id="IPR041413">
    <property type="entry name" value="MLTR_LBD"/>
</dbReference>
<dbReference type="Pfam" id="PF13560">
    <property type="entry name" value="HTH_31"/>
    <property type="match status" value="1"/>
</dbReference>
<dbReference type="PANTHER" id="PTHR35010:SF2">
    <property type="entry name" value="BLL4672 PROTEIN"/>
    <property type="match status" value="1"/>
</dbReference>
<sequence>MSGNPLGEFLRARRQLTVPGQVGLVDCGVRRRTPGLRREEVATLAGVSTDYYVRLEQGRERNPSDQVLEALARVLQLEPAAVEHLHNLVCSRAHKNTAAQIDRLSPEIAQFLHGLDHVVAFVVNRRFDVLAMNPLAAAQFRGLEGSDNLMRLHFLSPDGREFYREWEKEARSKVAQLRAAAGPVCDDPSVLDLIEELRNGSEDFRRLWARHDVLIKAHESKELHHRVVGDLTLWSESFTINSAPGLQLIIGQAQPGSPSAAALARLAALAAADM</sequence>
<accession>A0A8J3UZF0</accession>